<comment type="subcellular location">
    <subcellularLocation>
        <location evidence="1">Membrane</location>
        <topology evidence="1">Single-pass membrane protein</topology>
    </subcellularLocation>
</comment>
<evidence type="ECO:0000313" key="10">
    <source>
        <dbReference type="EMBL" id="KAG8184232.1"/>
    </source>
</evidence>
<keyword evidence="4" id="KW-0238">DNA-binding</keyword>
<dbReference type="GO" id="GO:0016020">
    <property type="term" value="C:membrane"/>
    <property type="evidence" value="ECO:0007669"/>
    <property type="project" value="UniProtKB-SubCell"/>
</dbReference>
<comment type="similarity">
    <text evidence="2">Belongs to the bZIP family. ATF subfamily.</text>
</comment>
<evidence type="ECO:0000256" key="6">
    <source>
        <dbReference type="ARBA" id="ARBA00023242"/>
    </source>
</evidence>
<gene>
    <name evidence="10" type="ORF">JTE90_013208</name>
</gene>
<feature type="region of interest" description="Disordered" evidence="8">
    <location>
        <begin position="217"/>
        <end position="238"/>
    </location>
</feature>
<evidence type="ECO:0000313" key="11">
    <source>
        <dbReference type="Proteomes" id="UP000827092"/>
    </source>
</evidence>
<comment type="caution">
    <text evidence="10">The sequence shown here is derived from an EMBL/GenBank/DDBJ whole genome shotgun (WGS) entry which is preliminary data.</text>
</comment>
<dbReference type="GO" id="GO:0000981">
    <property type="term" value="F:DNA-binding transcription factor activity, RNA polymerase II-specific"/>
    <property type="evidence" value="ECO:0007669"/>
    <property type="project" value="TreeGrafter"/>
</dbReference>
<reference evidence="10 11" key="1">
    <citation type="journal article" date="2022" name="Nat. Ecol. Evol.">
        <title>A masculinizing supergene underlies an exaggerated male reproductive morph in a spider.</title>
        <authorList>
            <person name="Hendrickx F."/>
            <person name="De Corte Z."/>
            <person name="Sonet G."/>
            <person name="Van Belleghem S.M."/>
            <person name="Kostlbacher S."/>
            <person name="Vangestel C."/>
        </authorList>
    </citation>
    <scope>NUCLEOTIDE SEQUENCE [LARGE SCALE GENOMIC DNA]</scope>
    <source>
        <strain evidence="10">W744_W776</strain>
    </source>
</reference>
<evidence type="ECO:0000256" key="3">
    <source>
        <dbReference type="ARBA" id="ARBA00023015"/>
    </source>
</evidence>
<evidence type="ECO:0000259" key="9">
    <source>
        <dbReference type="PROSITE" id="PS50217"/>
    </source>
</evidence>
<dbReference type="EMBL" id="JAFNEN010000382">
    <property type="protein sequence ID" value="KAG8184232.1"/>
    <property type="molecule type" value="Genomic_DNA"/>
</dbReference>
<dbReference type="GO" id="GO:0000978">
    <property type="term" value="F:RNA polymerase II cis-regulatory region sequence-specific DNA binding"/>
    <property type="evidence" value="ECO:0007669"/>
    <property type="project" value="TreeGrafter"/>
</dbReference>
<dbReference type="Gene3D" id="1.20.5.170">
    <property type="match status" value="1"/>
</dbReference>
<organism evidence="10 11">
    <name type="scientific">Oedothorax gibbosus</name>
    <dbReference type="NCBI Taxonomy" id="931172"/>
    <lineage>
        <taxon>Eukaryota</taxon>
        <taxon>Metazoa</taxon>
        <taxon>Ecdysozoa</taxon>
        <taxon>Arthropoda</taxon>
        <taxon>Chelicerata</taxon>
        <taxon>Arachnida</taxon>
        <taxon>Araneae</taxon>
        <taxon>Araneomorphae</taxon>
        <taxon>Entelegynae</taxon>
        <taxon>Araneoidea</taxon>
        <taxon>Linyphiidae</taxon>
        <taxon>Erigoninae</taxon>
        <taxon>Oedothorax</taxon>
    </lineage>
</organism>
<dbReference type="InterPro" id="IPR046347">
    <property type="entry name" value="bZIP_sf"/>
</dbReference>
<dbReference type="SMART" id="SM00338">
    <property type="entry name" value="BRLZ"/>
    <property type="match status" value="1"/>
</dbReference>
<dbReference type="PROSITE" id="PS50217">
    <property type="entry name" value="BZIP"/>
    <property type="match status" value="1"/>
</dbReference>
<evidence type="ECO:0000256" key="1">
    <source>
        <dbReference type="ARBA" id="ARBA00004167"/>
    </source>
</evidence>
<dbReference type="InterPro" id="IPR004827">
    <property type="entry name" value="bZIP"/>
</dbReference>
<proteinExistence type="inferred from homology"/>
<feature type="region of interest" description="Disordered" evidence="8">
    <location>
        <begin position="585"/>
        <end position="620"/>
    </location>
</feature>
<evidence type="ECO:0000256" key="4">
    <source>
        <dbReference type="ARBA" id="ARBA00023125"/>
    </source>
</evidence>
<feature type="domain" description="BZIP" evidence="9">
    <location>
        <begin position="252"/>
        <end position="315"/>
    </location>
</feature>
<dbReference type="AlphaFoldDB" id="A0AAV6UJ88"/>
<feature type="compositionally biased region" description="Low complexity" evidence="8">
    <location>
        <begin position="217"/>
        <end position="235"/>
    </location>
</feature>
<keyword evidence="11" id="KW-1185">Reference proteome</keyword>
<accession>A0AAV6UJ88</accession>
<dbReference type="Pfam" id="PF00170">
    <property type="entry name" value="bZIP_1"/>
    <property type="match status" value="1"/>
</dbReference>
<evidence type="ECO:0000256" key="2">
    <source>
        <dbReference type="ARBA" id="ARBA00009050"/>
    </source>
</evidence>
<sequence length="620" mass="70548">MMTTSYLSSEVDRQYFDDNMLTDEDFHFDPDGFLNLTMDEPNSSDAFPTQMQVDLRESQVTPPNTDSQFPDALDMGHIDEFLKSCLYQNNLKFEPLSPYGNSVASPENDISVISIPEDPPPCSGVVEVINDTPPQTPPGLHQNSPPKHNFNPIIVSVSSVPTVTYIVPPMAAPPPKLRMNIQPKPEPPDVDTSCDAKKAFDSDEVVQLPKGIFQMKQPASKVAKPAKATPPAAQPVRKEVPKPTFFDTCTAALKRQERIIKNRESAYLSRKRKKEHVQKLEDELKKITVENSSLKEENSRLRLRISNLEKELLSLKATFTSKGMKKSLCLMVVVFMLTFNVASYSSVFQKTIQRYPRADLEPDHHIGRNLLWDEENSTKEGENGTLKSVLHNSFLKDDDDSAYIVSWDKSFNTSSCQQFINKSESLRLEKDLLGFVKRAEKKQTLKAKKMNKFVADLKNSIIPLPKLQQLGLKYRNKNKDVWAKRKNQNEILIYQTFRKDYEDFFDAIHRRDDSFYFVSFSGDHLLLPAIAHNQTLRPRMSFVMPAMILNDSVEDSDDHISMMQIDCEVLDTKLVHIKESVIPPHLRQKHANATSSRAPQHPPKKTGGPQPKKLLQQPLR</sequence>
<evidence type="ECO:0000256" key="5">
    <source>
        <dbReference type="ARBA" id="ARBA00023163"/>
    </source>
</evidence>
<dbReference type="PANTHER" id="PTHR46164:SF3">
    <property type="entry name" value="ATF6, ISOFORM C"/>
    <property type="match status" value="1"/>
</dbReference>
<dbReference type="SUPFAM" id="SSF57959">
    <property type="entry name" value="Leucine zipper domain"/>
    <property type="match status" value="1"/>
</dbReference>
<dbReference type="InterPro" id="IPR051882">
    <property type="entry name" value="ATF_bZIP_TF"/>
</dbReference>
<keyword evidence="7" id="KW-0175">Coiled coil</keyword>
<feature type="coiled-coil region" evidence="7">
    <location>
        <begin position="270"/>
        <end position="318"/>
    </location>
</feature>
<name>A0AAV6UJ88_9ARAC</name>
<evidence type="ECO:0000256" key="7">
    <source>
        <dbReference type="SAM" id="Coils"/>
    </source>
</evidence>
<dbReference type="Proteomes" id="UP000827092">
    <property type="component" value="Unassembled WGS sequence"/>
</dbReference>
<keyword evidence="3" id="KW-0805">Transcription regulation</keyword>
<evidence type="ECO:0000256" key="8">
    <source>
        <dbReference type="SAM" id="MobiDB-lite"/>
    </source>
</evidence>
<keyword evidence="6" id="KW-0539">Nucleus</keyword>
<dbReference type="GO" id="GO:0005634">
    <property type="term" value="C:nucleus"/>
    <property type="evidence" value="ECO:0007669"/>
    <property type="project" value="TreeGrafter"/>
</dbReference>
<keyword evidence="5" id="KW-0804">Transcription</keyword>
<dbReference type="PANTHER" id="PTHR46164">
    <property type="entry name" value="ATF6, ISOFORM C"/>
    <property type="match status" value="1"/>
</dbReference>
<protein>
    <recommendedName>
        <fullName evidence="9">BZIP domain-containing protein</fullName>
    </recommendedName>
</protein>
<dbReference type="GO" id="GO:0030968">
    <property type="term" value="P:endoplasmic reticulum unfolded protein response"/>
    <property type="evidence" value="ECO:0007669"/>
    <property type="project" value="TreeGrafter"/>
</dbReference>